<keyword evidence="3" id="KW-1185">Reference proteome</keyword>
<evidence type="ECO:0000313" key="3">
    <source>
        <dbReference type="Proteomes" id="UP000272412"/>
    </source>
</evidence>
<keyword evidence="1" id="KW-1133">Transmembrane helix</keyword>
<dbReference type="EMBL" id="RPFL01000012">
    <property type="protein sequence ID" value="RPD87534.1"/>
    <property type="molecule type" value="Genomic_DNA"/>
</dbReference>
<dbReference type="OrthoDB" id="981250at2"/>
<dbReference type="KEGG" id="nwx:CGZ65_01595"/>
<evidence type="ECO:0000313" key="2">
    <source>
        <dbReference type="EMBL" id="RPD87534.1"/>
    </source>
</evidence>
<dbReference type="Proteomes" id="UP000272412">
    <property type="component" value="Unassembled WGS sequence"/>
</dbReference>
<comment type="caution">
    <text evidence="2">The sequence shown here is derived from an EMBL/GenBank/DDBJ whole genome shotgun (WGS) entry which is preliminary data.</text>
</comment>
<proteinExistence type="predicted"/>
<accession>A0A3N4MUF9</accession>
<dbReference type="RefSeq" id="WP_096294567.1">
    <property type="nucleotide sequence ID" value="NZ_CP023429.1"/>
</dbReference>
<gene>
    <name evidence="2" type="ORF">EGK74_05465</name>
</gene>
<keyword evidence="1" id="KW-0812">Transmembrane</keyword>
<sequence>MNQLVFISDKADVAAAFSDLQNFDKVSQILTEQFGFKIRKDRHGIFDFFYHCDFKENIMEYGGGELRVKNPSDAFLERMIEIAQAFPSAKVVGDDGGWYVGSNDVRYPEIAVEDDIEAAITDEAVSRTWSFLKVGMAVSALFCLAAVLNKFVF</sequence>
<organism evidence="2 3">
    <name type="scientific">Neisseria weixii</name>
    <dbReference type="NCBI Taxonomy" id="1853276"/>
    <lineage>
        <taxon>Bacteria</taxon>
        <taxon>Pseudomonadati</taxon>
        <taxon>Pseudomonadota</taxon>
        <taxon>Betaproteobacteria</taxon>
        <taxon>Neisseriales</taxon>
        <taxon>Neisseriaceae</taxon>
        <taxon>Neisseria</taxon>
    </lineage>
</organism>
<dbReference type="AlphaFoldDB" id="A0A3N4MUF9"/>
<evidence type="ECO:0000256" key="1">
    <source>
        <dbReference type="SAM" id="Phobius"/>
    </source>
</evidence>
<feature type="transmembrane region" description="Helical" evidence="1">
    <location>
        <begin position="131"/>
        <end position="152"/>
    </location>
</feature>
<reference evidence="2 3" key="1">
    <citation type="submission" date="2018-11" db="EMBL/GenBank/DDBJ databases">
        <title>Neisseria weixii sp. nov. isolated from the rectal contents of plateau pika (Ochotona cruzoniae).</title>
        <authorList>
            <person name="Zhang G."/>
        </authorList>
    </citation>
    <scope>NUCLEOTIDE SEQUENCE [LARGE SCALE GENOMIC DNA]</scope>
    <source>
        <strain evidence="2 3">10009</strain>
    </source>
</reference>
<keyword evidence="1" id="KW-0472">Membrane</keyword>
<name>A0A3N4MUF9_9NEIS</name>
<protein>
    <submittedName>
        <fullName evidence="2">Uncharacterized protein</fullName>
    </submittedName>
</protein>